<evidence type="ECO:0000313" key="4">
    <source>
        <dbReference type="Proteomes" id="UP000054735"/>
    </source>
</evidence>
<keyword evidence="1" id="KW-0812">Transmembrane</keyword>
<dbReference type="Proteomes" id="UP000255066">
    <property type="component" value="Unassembled WGS sequence"/>
</dbReference>
<evidence type="ECO:0000313" key="2">
    <source>
        <dbReference type="EMBL" id="KTC75581.1"/>
    </source>
</evidence>
<evidence type="ECO:0000256" key="1">
    <source>
        <dbReference type="SAM" id="Phobius"/>
    </source>
</evidence>
<dbReference type="STRING" id="28083.Lbir_0301"/>
<organism evidence="3 5">
    <name type="scientific">Legionella birminghamensis</name>
    <dbReference type="NCBI Taxonomy" id="28083"/>
    <lineage>
        <taxon>Bacteria</taxon>
        <taxon>Pseudomonadati</taxon>
        <taxon>Pseudomonadota</taxon>
        <taxon>Gammaproteobacteria</taxon>
        <taxon>Legionellales</taxon>
        <taxon>Legionellaceae</taxon>
        <taxon>Legionella</taxon>
    </lineage>
</organism>
<accession>A0A378II98</accession>
<protein>
    <recommendedName>
        <fullName evidence="6">Toxin CptA</fullName>
    </recommendedName>
</protein>
<feature type="transmembrane region" description="Helical" evidence="1">
    <location>
        <begin position="20"/>
        <end position="45"/>
    </location>
</feature>
<name>A0A378II98_9GAMM</name>
<evidence type="ECO:0000313" key="5">
    <source>
        <dbReference type="Proteomes" id="UP000255066"/>
    </source>
</evidence>
<dbReference type="EMBL" id="LNXT01000003">
    <property type="protein sequence ID" value="KTC75581.1"/>
    <property type="molecule type" value="Genomic_DNA"/>
</dbReference>
<keyword evidence="1" id="KW-1133">Transmembrane helix</keyword>
<gene>
    <name evidence="2" type="ORF">Lbir_0301</name>
    <name evidence="3" type="ORF">NCTC12437_01679</name>
</gene>
<dbReference type="EMBL" id="UGNW01000001">
    <property type="protein sequence ID" value="STX31904.1"/>
    <property type="molecule type" value="Genomic_DNA"/>
</dbReference>
<dbReference type="Proteomes" id="UP000054735">
    <property type="component" value="Unassembled WGS sequence"/>
</dbReference>
<reference evidence="3 5" key="2">
    <citation type="submission" date="2018-06" db="EMBL/GenBank/DDBJ databases">
        <authorList>
            <consortium name="Pathogen Informatics"/>
            <person name="Doyle S."/>
        </authorList>
    </citation>
    <scope>NUCLEOTIDE SEQUENCE [LARGE SCALE GENOMIC DNA]</scope>
    <source>
        <strain evidence="3 5">NCTC12437</strain>
    </source>
</reference>
<dbReference type="AlphaFoldDB" id="A0A378II98"/>
<evidence type="ECO:0000313" key="3">
    <source>
        <dbReference type="EMBL" id="STX31904.1"/>
    </source>
</evidence>
<sequence length="136" mass="15625">MYNSLSNGIELSRSANYIKLALFLYLFAFMMLMNASFGIFIKAILSVAVSVQLRLLIKSPYPGGRLNLQYLNEEWIIHRNSQTQIFTKRRLLLNTGVFFLLEFSSPTQRIVIPVFLDQLSSTEFRSIILGLNVNEL</sequence>
<keyword evidence="1" id="KW-0472">Membrane</keyword>
<evidence type="ECO:0008006" key="6">
    <source>
        <dbReference type="Google" id="ProtNLM"/>
    </source>
</evidence>
<keyword evidence="4" id="KW-1185">Reference proteome</keyword>
<reference evidence="2 4" key="1">
    <citation type="submission" date="2015-11" db="EMBL/GenBank/DDBJ databases">
        <title>Genomic analysis of 38 Legionella species identifies large and diverse effector repertoires.</title>
        <authorList>
            <person name="Burstein D."/>
            <person name="Amaro F."/>
            <person name="Zusman T."/>
            <person name="Lifshitz Z."/>
            <person name="Cohen O."/>
            <person name="Gilbert J.A."/>
            <person name="Pupko T."/>
            <person name="Shuman H.A."/>
            <person name="Segal G."/>
        </authorList>
    </citation>
    <scope>NUCLEOTIDE SEQUENCE [LARGE SCALE GENOMIC DNA]</scope>
    <source>
        <strain evidence="2 4">CDC#1407-AL-14</strain>
    </source>
</reference>
<proteinExistence type="predicted"/>